<evidence type="ECO:0000256" key="1">
    <source>
        <dbReference type="ARBA" id="ARBA00004127"/>
    </source>
</evidence>
<evidence type="ECO:0000256" key="3">
    <source>
        <dbReference type="ARBA" id="ARBA00022448"/>
    </source>
</evidence>
<evidence type="ECO:0000313" key="11">
    <source>
        <dbReference type="Proteomes" id="UP001396334"/>
    </source>
</evidence>
<evidence type="ECO:0000256" key="4">
    <source>
        <dbReference type="ARBA" id="ARBA00022597"/>
    </source>
</evidence>
<sequence length="205" mass="23626">MKLHRSTYFHITVEKKAVEEFQSYPYLSGIMRCLIWVFYADKLVGATNSMGFSMLYLMLLFVYVPHEGDRKKRLRVYYILFCEVVLMAIIIVVAVLCFHDRRALFVRVVGGVFDVIMYASPLAIWKTVVSTRSVEYMPFWLSFAVLSTSMYWTVYAIVQFDILILVPNGLGVIFGVIQLGLYAYFYFHGNNRVRPSEETIGGSAV</sequence>
<keyword evidence="4" id="KW-0762">Sugar transport</keyword>
<dbReference type="Pfam" id="PF03083">
    <property type="entry name" value="MtN3_slv"/>
    <property type="match status" value="1"/>
</dbReference>
<feature type="transmembrane region" description="Helical" evidence="9">
    <location>
        <begin position="76"/>
        <end position="98"/>
    </location>
</feature>
<keyword evidence="6" id="KW-0677">Repeat</keyword>
<dbReference type="Gene3D" id="1.20.1280.290">
    <property type="match status" value="1"/>
</dbReference>
<comment type="subcellular location">
    <subcellularLocation>
        <location evidence="1">Endomembrane system</location>
        <topology evidence="1">Multi-pass membrane protein</topology>
    </subcellularLocation>
</comment>
<evidence type="ECO:0000313" key="10">
    <source>
        <dbReference type="EMBL" id="KAK8998827.1"/>
    </source>
</evidence>
<keyword evidence="3" id="KW-0813">Transport</keyword>
<evidence type="ECO:0000256" key="2">
    <source>
        <dbReference type="ARBA" id="ARBA00007809"/>
    </source>
</evidence>
<feature type="transmembrane region" description="Helical" evidence="9">
    <location>
        <begin position="21"/>
        <end position="39"/>
    </location>
</feature>
<keyword evidence="5 9" id="KW-0812">Transmembrane</keyword>
<reference evidence="10 11" key="1">
    <citation type="journal article" date="2024" name="G3 (Bethesda)">
        <title>Genome assembly of Hibiscus sabdariffa L. provides insights into metabolisms of medicinal natural products.</title>
        <authorList>
            <person name="Kim T."/>
        </authorList>
    </citation>
    <scope>NUCLEOTIDE SEQUENCE [LARGE SCALE GENOMIC DNA]</scope>
    <source>
        <strain evidence="10">TK-2024</strain>
        <tissue evidence="10">Old leaves</tissue>
    </source>
</reference>
<evidence type="ECO:0000256" key="7">
    <source>
        <dbReference type="ARBA" id="ARBA00022989"/>
    </source>
</evidence>
<keyword evidence="11" id="KW-1185">Reference proteome</keyword>
<comment type="caution">
    <text evidence="10">The sequence shown here is derived from an EMBL/GenBank/DDBJ whole genome shotgun (WGS) entry which is preliminary data.</text>
</comment>
<organism evidence="10 11">
    <name type="scientific">Hibiscus sabdariffa</name>
    <name type="common">roselle</name>
    <dbReference type="NCBI Taxonomy" id="183260"/>
    <lineage>
        <taxon>Eukaryota</taxon>
        <taxon>Viridiplantae</taxon>
        <taxon>Streptophyta</taxon>
        <taxon>Embryophyta</taxon>
        <taxon>Tracheophyta</taxon>
        <taxon>Spermatophyta</taxon>
        <taxon>Magnoliopsida</taxon>
        <taxon>eudicotyledons</taxon>
        <taxon>Gunneridae</taxon>
        <taxon>Pentapetalae</taxon>
        <taxon>rosids</taxon>
        <taxon>malvids</taxon>
        <taxon>Malvales</taxon>
        <taxon>Malvaceae</taxon>
        <taxon>Malvoideae</taxon>
        <taxon>Hibiscus</taxon>
    </lineage>
</organism>
<feature type="transmembrane region" description="Helical" evidence="9">
    <location>
        <begin position="137"/>
        <end position="158"/>
    </location>
</feature>
<evidence type="ECO:0000256" key="9">
    <source>
        <dbReference type="SAM" id="Phobius"/>
    </source>
</evidence>
<evidence type="ECO:0008006" key="12">
    <source>
        <dbReference type="Google" id="ProtNLM"/>
    </source>
</evidence>
<dbReference type="Proteomes" id="UP001396334">
    <property type="component" value="Unassembled WGS sequence"/>
</dbReference>
<comment type="similarity">
    <text evidence="2">Belongs to the SWEET sugar transporter family.</text>
</comment>
<keyword evidence="7 9" id="KW-1133">Transmembrane helix</keyword>
<dbReference type="InterPro" id="IPR047664">
    <property type="entry name" value="SWEET"/>
</dbReference>
<feature type="transmembrane region" description="Helical" evidence="9">
    <location>
        <begin position="104"/>
        <end position="125"/>
    </location>
</feature>
<evidence type="ECO:0000256" key="6">
    <source>
        <dbReference type="ARBA" id="ARBA00022737"/>
    </source>
</evidence>
<evidence type="ECO:0000256" key="8">
    <source>
        <dbReference type="ARBA" id="ARBA00023136"/>
    </source>
</evidence>
<protein>
    <recommendedName>
        <fullName evidence="12">Bidirectional sugar transporter SWEET</fullName>
    </recommendedName>
</protein>
<dbReference type="InterPro" id="IPR004316">
    <property type="entry name" value="SWEET_rpt"/>
</dbReference>
<proteinExistence type="inferred from homology"/>
<dbReference type="EMBL" id="JBBPBN010000040">
    <property type="protein sequence ID" value="KAK8998827.1"/>
    <property type="molecule type" value="Genomic_DNA"/>
</dbReference>
<dbReference type="PANTHER" id="PTHR10791:SF236">
    <property type="entry name" value="BIDIRECTIONAL SUGAR TRANSPORTER SWEET8"/>
    <property type="match status" value="1"/>
</dbReference>
<keyword evidence="8 9" id="KW-0472">Membrane</keyword>
<accession>A0ABR2QDQ0</accession>
<feature type="transmembrane region" description="Helical" evidence="9">
    <location>
        <begin position="164"/>
        <end position="187"/>
    </location>
</feature>
<evidence type="ECO:0000256" key="5">
    <source>
        <dbReference type="ARBA" id="ARBA00022692"/>
    </source>
</evidence>
<gene>
    <name evidence="10" type="ORF">V6N11_070012</name>
</gene>
<name>A0ABR2QDQ0_9ROSI</name>
<feature type="transmembrane region" description="Helical" evidence="9">
    <location>
        <begin position="45"/>
        <end position="64"/>
    </location>
</feature>
<dbReference type="PANTHER" id="PTHR10791">
    <property type="entry name" value="RAG1-ACTIVATING PROTEIN 1"/>
    <property type="match status" value="1"/>
</dbReference>